<feature type="domain" description="GH18" evidence="8">
    <location>
        <begin position="33"/>
        <end position="313"/>
    </location>
</feature>
<name>A0A5C6ARE7_9BACT</name>
<dbReference type="InterPro" id="IPR011583">
    <property type="entry name" value="Chitinase_II/V-like_cat"/>
</dbReference>
<keyword evidence="7" id="KW-0732">Signal</keyword>
<dbReference type="Gene3D" id="3.20.20.80">
    <property type="entry name" value="Glycosidases"/>
    <property type="match status" value="1"/>
</dbReference>
<dbReference type="SMART" id="SM00636">
    <property type="entry name" value="Glyco_18"/>
    <property type="match status" value="1"/>
</dbReference>
<organism evidence="9 10">
    <name type="scientific">Neorhodopirellula pilleata</name>
    <dbReference type="NCBI Taxonomy" id="2714738"/>
    <lineage>
        <taxon>Bacteria</taxon>
        <taxon>Pseudomonadati</taxon>
        <taxon>Planctomycetota</taxon>
        <taxon>Planctomycetia</taxon>
        <taxon>Pirellulales</taxon>
        <taxon>Pirellulaceae</taxon>
        <taxon>Neorhodopirellula</taxon>
    </lineage>
</organism>
<keyword evidence="10" id="KW-1185">Reference proteome</keyword>
<dbReference type="Pfam" id="PF00704">
    <property type="entry name" value="Glyco_hydro_18"/>
    <property type="match status" value="1"/>
</dbReference>
<evidence type="ECO:0000256" key="7">
    <source>
        <dbReference type="SAM" id="SignalP"/>
    </source>
</evidence>
<dbReference type="Gene3D" id="3.40.5.30">
    <property type="entry name" value="(Trans)glycosidases - domain 2"/>
    <property type="match status" value="1"/>
</dbReference>
<dbReference type="Proteomes" id="UP000316213">
    <property type="component" value="Unassembled WGS sequence"/>
</dbReference>
<evidence type="ECO:0000256" key="2">
    <source>
        <dbReference type="ARBA" id="ARBA00012729"/>
    </source>
</evidence>
<reference evidence="9 10" key="1">
    <citation type="submission" date="2019-02" db="EMBL/GenBank/DDBJ databases">
        <title>Deep-cultivation of Planctomycetes and their phenomic and genomic characterization uncovers novel biology.</title>
        <authorList>
            <person name="Wiegand S."/>
            <person name="Jogler M."/>
            <person name="Boedeker C."/>
            <person name="Pinto D."/>
            <person name="Vollmers J."/>
            <person name="Rivas-Marin E."/>
            <person name="Kohn T."/>
            <person name="Peeters S.H."/>
            <person name="Heuer A."/>
            <person name="Rast P."/>
            <person name="Oberbeckmann S."/>
            <person name="Bunk B."/>
            <person name="Jeske O."/>
            <person name="Meyerdierks A."/>
            <person name="Storesund J.E."/>
            <person name="Kallscheuer N."/>
            <person name="Luecker S."/>
            <person name="Lage O.M."/>
            <person name="Pohl T."/>
            <person name="Merkel B.J."/>
            <person name="Hornburger P."/>
            <person name="Mueller R.-W."/>
            <person name="Bruemmer F."/>
            <person name="Labrenz M."/>
            <person name="Spormann A.M."/>
            <person name="Op Den Camp H."/>
            <person name="Overmann J."/>
            <person name="Amann R."/>
            <person name="Jetten M.S.M."/>
            <person name="Mascher T."/>
            <person name="Medema M.H."/>
            <person name="Devos D.P."/>
            <person name="Kaster A.-K."/>
            <person name="Ovreas L."/>
            <person name="Rohde M."/>
            <person name="Galperin M.Y."/>
            <person name="Jogler C."/>
        </authorList>
    </citation>
    <scope>NUCLEOTIDE SEQUENCE [LARGE SCALE GENOMIC DNA]</scope>
    <source>
        <strain evidence="9 10">Pla100</strain>
    </source>
</reference>
<dbReference type="InterPro" id="IPR001579">
    <property type="entry name" value="Glyco_hydro_18_chit_AS"/>
</dbReference>
<dbReference type="EC" id="3.2.1.14" evidence="2"/>
<dbReference type="GO" id="GO:0005576">
    <property type="term" value="C:extracellular region"/>
    <property type="evidence" value="ECO:0007669"/>
    <property type="project" value="TreeGrafter"/>
</dbReference>
<dbReference type="PANTHER" id="PTHR11177:SF317">
    <property type="entry name" value="CHITINASE 12-RELATED"/>
    <property type="match status" value="1"/>
</dbReference>
<comment type="similarity">
    <text evidence="6">Belongs to the glycosyl hydrolase 18 family.</text>
</comment>
<dbReference type="PROSITE" id="PS51910">
    <property type="entry name" value="GH18_2"/>
    <property type="match status" value="1"/>
</dbReference>
<dbReference type="RefSeq" id="WP_146576900.1">
    <property type="nucleotide sequence ID" value="NZ_SJPM01000002.1"/>
</dbReference>
<dbReference type="InterPro" id="IPR001223">
    <property type="entry name" value="Glyco_hydro18_cat"/>
</dbReference>
<dbReference type="GO" id="GO:0008843">
    <property type="term" value="F:endochitinase activity"/>
    <property type="evidence" value="ECO:0007669"/>
    <property type="project" value="UniProtKB-EC"/>
</dbReference>
<evidence type="ECO:0000256" key="4">
    <source>
        <dbReference type="ARBA" id="ARBA00023295"/>
    </source>
</evidence>
<dbReference type="PROSITE" id="PS01095">
    <property type="entry name" value="GH18_1"/>
    <property type="match status" value="1"/>
</dbReference>
<keyword evidence="3 5" id="KW-0378">Hydrolase</keyword>
<sequence precursor="true">MRDVLAISLSALVIATAAPCSLQADDDRAFGGFRVAGYLPDYRFAELDVEPLHGLTDLIVFSAEPNVDGSLNLKRLENCPWEKLLAFKTKRRVRLFLTVGGWDRSTHFAQVAASQEKRKTFAAAVLRFALEKRLDGIDLDWEHPTDGPEQEAYGQLLADLRLASKPHGLMLTVTIAAWQRLPALAIHSVDGVQLMAYDHDKQHSTIDGTRKDVQTLIDAHIPAGKIVLGLPFYGRDVQSRQASTYGELVAKFAPDPKIDQIGQMYFNGPETIRRKVESAMDSRLAGVMVWELGQDAPGNQSLLKVIREAVSRSIK</sequence>
<keyword evidence="4 5" id="KW-0326">Glycosidase</keyword>
<feature type="signal peptide" evidence="7">
    <location>
        <begin position="1"/>
        <end position="24"/>
    </location>
</feature>
<dbReference type="GO" id="GO:0005975">
    <property type="term" value="P:carbohydrate metabolic process"/>
    <property type="evidence" value="ECO:0007669"/>
    <property type="project" value="InterPro"/>
</dbReference>
<evidence type="ECO:0000313" key="10">
    <source>
        <dbReference type="Proteomes" id="UP000316213"/>
    </source>
</evidence>
<dbReference type="InterPro" id="IPR050314">
    <property type="entry name" value="Glycosyl_Hydrlase_18"/>
</dbReference>
<accession>A0A5C6ARE7</accession>
<dbReference type="EMBL" id="SJPM01000002">
    <property type="protein sequence ID" value="TWU01636.1"/>
    <property type="molecule type" value="Genomic_DNA"/>
</dbReference>
<dbReference type="GO" id="GO:0008061">
    <property type="term" value="F:chitin binding"/>
    <property type="evidence" value="ECO:0007669"/>
    <property type="project" value="InterPro"/>
</dbReference>
<protein>
    <recommendedName>
        <fullName evidence="2">chitinase</fullName>
        <ecNumber evidence="2">3.2.1.14</ecNumber>
    </recommendedName>
</protein>
<comment type="caution">
    <text evidence="9">The sequence shown here is derived from an EMBL/GenBank/DDBJ whole genome shotgun (WGS) entry which is preliminary data.</text>
</comment>
<evidence type="ECO:0000256" key="3">
    <source>
        <dbReference type="ARBA" id="ARBA00022801"/>
    </source>
</evidence>
<evidence type="ECO:0000256" key="6">
    <source>
        <dbReference type="RuleBase" id="RU004453"/>
    </source>
</evidence>
<dbReference type="OrthoDB" id="9812811at2"/>
<dbReference type="InterPro" id="IPR017853">
    <property type="entry name" value="GH"/>
</dbReference>
<proteinExistence type="inferred from homology"/>
<dbReference type="PANTHER" id="PTHR11177">
    <property type="entry name" value="CHITINASE"/>
    <property type="match status" value="1"/>
</dbReference>
<dbReference type="GO" id="GO:0006032">
    <property type="term" value="P:chitin catabolic process"/>
    <property type="evidence" value="ECO:0007669"/>
    <property type="project" value="TreeGrafter"/>
</dbReference>
<evidence type="ECO:0000313" key="9">
    <source>
        <dbReference type="EMBL" id="TWU01636.1"/>
    </source>
</evidence>
<dbReference type="AlphaFoldDB" id="A0A5C6ARE7"/>
<gene>
    <name evidence="9" type="primary">chiA1</name>
    <name evidence="9" type="ORF">Pla100_13710</name>
</gene>
<evidence type="ECO:0000256" key="1">
    <source>
        <dbReference type="ARBA" id="ARBA00000822"/>
    </source>
</evidence>
<evidence type="ECO:0000259" key="8">
    <source>
        <dbReference type="PROSITE" id="PS51910"/>
    </source>
</evidence>
<feature type="chain" id="PRO_5023005652" description="chitinase" evidence="7">
    <location>
        <begin position="25"/>
        <end position="315"/>
    </location>
</feature>
<dbReference type="SUPFAM" id="SSF51445">
    <property type="entry name" value="(Trans)glycosidases"/>
    <property type="match status" value="1"/>
</dbReference>
<evidence type="ECO:0000256" key="5">
    <source>
        <dbReference type="RuleBase" id="RU000489"/>
    </source>
</evidence>
<comment type="catalytic activity">
    <reaction evidence="1">
        <text>Random endo-hydrolysis of N-acetyl-beta-D-glucosaminide (1-&gt;4)-beta-linkages in chitin and chitodextrins.</text>
        <dbReference type="EC" id="3.2.1.14"/>
    </reaction>
</comment>